<keyword evidence="4" id="KW-0378">Hydrolase</keyword>
<accession>A0AA35Z023</accession>
<dbReference type="GO" id="GO:0006508">
    <property type="term" value="P:proteolysis"/>
    <property type="evidence" value="ECO:0007669"/>
    <property type="project" value="UniProtKB-KW"/>
</dbReference>
<evidence type="ECO:0000313" key="5">
    <source>
        <dbReference type="EMBL" id="CAI9283448.1"/>
    </source>
</evidence>
<protein>
    <submittedName>
        <fullName evidence="5">Uncharacterized protein</fullName>
    </submittedName>
</protein>
<keyword evidence="6" id="KW-1185">Reference proteome</keyword>
<evidence type="ECO:0000256" key="4">
    <source>
        <dbReference type="ARBA" id="ARBA00022801"/>
    </source>
</evidence>
<comment type="similarity">
    <text evidence="1">Belongs to the DDI1 family.</text>
</comment>
<dbReference type="PANTHER" id="PTHR12917">
    <property type="entry name" value="ASPARTYL PROTEASE DDI-RELATED"/>
    <property type="match status" value="1"/>
</dbReference>
<evidence type="ECO:0000256" key="1">
    <source>
        <dbReference type="ARBA" id="ARBA00009136"/>
    </source>
</evidence>
<dbReference type="PANTHER" id="PTHR12917:SF1">
    <property type="entry name" value="AT13091P"/>
    <property type="match status" value="1"/>
</dbReference>
<dbReference type="EMBL" id="OX465081">
    <property type="protein sequence ID" value="CAI9283448.1"/>
    <property type="molecule type" value="Genomic_DNA"/>
</dbReference>
<keyword evidence="2" id="KW-0645">Protease</keyword>
<gene>
    <name evidence="5" type="ORF">LSALG_LOCUS23045</name>
</gene>
<name>A0AA35Z023_LACSI</name>
<sequence length="149" mass="16881">MALLYADPFDVEAQKKIEAAIWQNPEAFARVVMLYVDIQFLIKLNMHLYSLSSGLIQAFVDGWALLMELDSPNMEFLFELDMLCKHQCITDLKDNVLRVGGGVVAVNLNHIYMYGSVERSNNHPNTICIGGWSIFSNELSSSEYKSKIL</sequence>
<organism evidence="5 6">
    <name type="scientific">Lactuca saligna</name>
    <name type="common">Willowleaf lettuce</name>
    <dbReference type="NCBI Taxonomy" id="75948"/>
    <lineage>
        <taxon>Eukaryota</taxon>
        <taxon>Viridiplantae</taxon>
        <taxon>Streptophyta</taxon>
        <taxon>Embryophyta</taxon>
        <taxon>Tracheophyta</taxon>
        <taxon>Spermatophyta</taxon>
        <taxon>Magnoliopsida</taxon>
        <taxon>eudicotyledons</taxon>
        <taxon>Gunneridae</taxon>
        <taxon>Pentapetalae</taxon>
        <taxon>asterids</taxon>
        <taxon>campanulids</taxon>
        <taxon>Asterales</taxon>
        <taxon>Asteraceae</taxon>
        <taxon>Cichorioideae</taxon>
        <taxon>Cichorieae</taxon>
        <taxon>Lactucinae</taxon>
        <taxon>Lactuca</taxon>
    </lineage>
</organism>
<dbReference type="Proteomes" id="UP001177003">
    <property type="component" value="Chromosome 5"/>
</dbReference>
<dbReference type="GO" id="GO:0004190">
    <property type="term" value="F:aspartic-type endopeptidase activity"/>
    <property type="evidence" value="ECO:0007669"/>
    <property type="project" value="UniProtKB-KW"/>
</dbReference>
<evidence type="ECO:0000256" key="2">
    <source>
        <dbReference type="ARBA" id="ARBA00022670"/>
    </source>
</evidence>
<dbReference type="AlphaFoldDB" id="A0AA35Z023"/>
<keyword evidence="3" id="KW-0064">Aspartyl protease</keyword>
<evidence type="ECO:0000313" key="6">
    <source>
        <dbReference type="Proteomes" id="UP001177003"/>
    </source>
</evidence>
<proteinExistence type="inferred from homology"/>
<evidence type="ECO:0000256" key="3">
    <source>
        <dbReference type="ARBA" id="ARBA00022750"/>
    </source>
</evidence>
<reference evidence="5" key="1">
    <citation type="submission" date="2023-04" db="EMBL/GenBank/DDBJ databases">
        <authorList>
            <person name="Vijverberg K."/>
            <person name="Xiong W."/>
            <person name="Schranz E."/>
        </authorList>
    </citation>
    <scope>NUCLEOTIDE SEQUENCE</scope>
</reference>